<name>A0A239HGW7_9SPHN</name>
<evidence type="ECO:0000313" key="2">
    <source>
        <dbReference type="EMBL" id="SNS80607.1"/>
    </source>
</evidence>
<dbReference type="OrthoDB" id="7453310at2"/>
<accession>A0A239HGW7</accession>
<reference evidence="3" key="1">
    <citation type="submission" date="2017-06" db="EMBL/GenBank/DDBJ databases">
        <authorList>
            <person name="Varghese N."/>
            <person name="Submissions S."/>
        </authorList>
    </citation>
    <scope>NUCLEOTIDE SEQUENCE [LARGE SCALE GENOMIC DNA]</scope>
    <source>
        <strain evidence="3">LNB2</strain>
    </source>
</reference>
<organism evidence="2 3">
    <name type="scientific">Edaphosphingomonas laterariae</name>
    <dbReference type="NCBI Taxonomy" id="861865"/>
    <lineage>
        <taxon>Bacteria</taxon>
        <taxon>Pseudomonadati</taxon>
        <taxon>Pseudomonadota</taxon>
        <taxon>Alphaproteobacteria</taxon>
        <taxon>Sphingomonadales</taxon>
        <taxon>Rhizorhabdaceae</taxon>
        <taxon>Edaphosphingomonas</taxon>
    </lineage>
</organism>
<dbReference type="AlphaFoldDB" id="A0A239HGW7"/>
<feature type="signal peptide" evidence="1">
    <location>
        <begin position="1"/>
        <end position="19"/>
    </location>
</feature>
<proteinExistence type="predicted"/>
<protein>
    <submittedName>
        <fullName evidence="2">Uncharacterized protein</fullName>
    </submittedName>
</protein>
<evidence type="ECO:0000256" key="1">
    <source>
        <dbReference type="SAM" id="SignalP"/>
    </source>
</evidence>
<sequence length="152" mass="15543">MKRIIVGIALACASVPAAASEAVTMQFACSAPDMAAAKPVQPGDLAGLWDALMDVGGIPSFGLLSLGMMGPELGGSLALTPGVVVVRSLKVDGRMVAMVVASNEGDVRFNGALAGDGKRMCGIVDYHGGQKVEMIMQKRPERRSATQGGRAG</sequence>
<dbReference type="EMBL" id="FZOS01000017">
    <property type="protein sequence ID" value="SNS80607.1"/>
    <property type="molecule type" value="Genomic_DNA"/>
</dbReference>
<evidence type="ECO:0000313" key="3">
    <source>
        <dbReference type="Proteomes" id="UP000198281"/>
    </source>
</evidence>
<keyword evidence="3" id="KW-1185">Reference proteome</keyword>
<dbReference type="Proteomes" id="UP000198281">
    <property type="component" value="Unassembled WGS sequence"/>
</dbReference>
<keyword evidence="1" id="KW-0732">Signal</keyword>
<dbReference type="RefSeq" id="WP_089220305.1">
    <property type="nucleotide sequence ID" value="NZ_FZOS01000017.1"/>
</dbReference>
<feature type="chain" id="PRO_5012557199" evidence="1">
    <location>
        <begin position="20"/>
        <end position="152"/>
    </location>
</feature>
<gene>
    <name evidence="2" type="ORF">SAMN06295912_11719</name>
</gene>